<keyword evidence="1" id="KW-0449">Lipoprotein</keyword>
<keyword evidence="2" id="KW-1185">Reference proteome</keyword>
<dbReference type="InterPro" id="IPR011990">
    <property type="entry name" value="TPR-like_helical_dom_sf"/>
</dbReference>
<gene>
    <name evidence="1" type="ORF">N7E81_02165</name>
</gene>
<accession>A0ABY6D7T3</accession>
<proteinExistence type="predicted"/>
<dbReference type="SUPFAM" id="SSF48452">
    <property type="entry name" value="TPR-like"/>
    <property type="match status" value="1"/>
</dbReference>
<protein>
    <submittedName>
        <fullName evidence="1">SusD/RagB family nutrient-binding outer membrane lipoprotein</fullName>
    </submittedName>
</protein>
<dbReference type="RefSeq" id="WP_263051641.1">
    <property type="nucleotide sequence ID" value="NZ_CP106735.1"/>
</dbReference>
<evidence type="ECO:0000313" key="1">
    <source>
        <dbReference type="EMBL" id="UXX79910.1"/>
    </source>
</evidence>
<reference evidence="1" key="1">
    <citation type="submission" date="2022-10" db="EMBL/GenBank/DDBJ databases">
        <title>Comparative genomics and taxonomic characterization of three novel marine species of genus Reichenbachiella exhibiting antioxidant and polysaccharide degradation activities.</title>
        <authorList>
            <person name="Muhammad N."/>
            <person name="Lee Y.-J."/>
            <person name="Ko J."/>
            <person name="Kim S.-G."/>
        </authorList>
    </citation>
    <scope>NUCLEOTIDE SEQUENCE</scope>
    <source>
        <strain evidence="1">Wsw4-B4</strain>
    </source>
</reference>
<dbReference type="Pfam" id="PF12771">
    <property type="entry name" value="SusD-like_2"/>
    <property type="match status" value="2"/>
</dbReference>
<dbReference type="Gene3D" id="1.25.40.390">
    <property type="match status" value="1"/>
</dbReference>
<dbReference type="PROSITE" id="PS51257">
    <property type="entry name" value="PROKAR_LIPOPROTEIN"/>
    <property type="match status" value="1"/>
</dbReference>
<evidence type="ECO:0000313" key="2">
    <source>
        <dbReference type="Proteomes" id="UP001062165"/>
    </source>
</evidence>
<sequence>MKSNNYIILAFALVLSLSGCDDFGDLNTDPTAATVPDAKSLISTVQTRFSGDRETVWRANFGYHMTIMQMVSDGWTGAHGQVYLPDASYFEYLWKASYINANDLEIAIETAAQNEVNINYHSVARIMKVMVFAQLTDSYGDIPYSEALNAFSEGNIKPKYDAQQDIYTDFFKELTEAADQLDSAKPLEGDLIFNGDVEKWRKFANSLRLRYALRLVNVDAATAQTEALAALTGGVMESYTDAAYVTHGNNDVILSSTGGVEIRGNGFSQVQHFAEQITVACETYAGYMKANNDPRLRMMFGIYGAESSNSATNDKFKSVTPTSIEVTEEYLAQEGELTAYPPGYYLFDNTDAEGITWTPIKVEKNGVDVTLTKYFKSLQINRELTALDMPSMYMSYAEVELYKAEMAARGWGGTGVSDVATHFENAVFASIDELENVMDSRPVSGVVSDYVDDLLATGTSRLELIAMQQYMVNFYNGTEAYANWRRTGFPVLKPADHANTDTNLNGLIPRKLPYPNTEMNFNRENLEAHLDDGVNFWGAPVWWDGSRDRGVLK</sequence>
<dbReference type="EMBL" id="CP106735">
    <property type="protein sequence ID" value="UXX79910.1"/>
    <property type="molecule type" value="Genomic_DNA"/>
</dbReference>
<organism evidence="1 2">
    <name type="scientific">Reichenbachiella carrageenanivorans</name>
    <dbReference type="NCBI Taxonomy" id="2979869"/>
    <lineage>
        <taxon>Bacteria</taxon>
        <taxon>Pseudomonadati</taxon>
        <taxon>Bacteroidota</taxon>
        <taxon>Cytophagia</taxon>
        <taxon>Cytophagales</taxon>
        <taxon>Reichenbachiellaceae</taxon>
        <taxon>Reichenbachiella</taxon>
    </lineage>
</organism>
<dbReference type="Proteomes" id="UP001062165">
    <property type="component" value="Chromosome"/>
</dbReference>
<dbReference type="InterPro" id="IPR041662">
    <property type="entry name" value="SusD-like_2"/>
</dbReference>
<name>A0ABY6D7T3_9BACT</name>